<dbReference type="OrthoDB" id="9811884at2"/>
<gene>
    <name evidence="1" type="ORF">DYL61_25065</name>
</gene>
<keyword evidence="2" id="KW-1185">Reference proteome</keyword>
<keyword evidence="1" id="KW-0808">Transferase</keyword>
<protein>
    <submittedName>
        <fullName evidence="1">Glycosyltransferase</fullName>
    </submittedName>
</protein>
<evidence type="ECO:0000313" key="2">
    <source>
        <dbReference type="Proteomes" id="UP000297734"/>
    </source>
</evidence>
<reference evidence="1 2" key="1">
    <citation type="journal article" date="2019" name="Syst. Appl. Microbiol.">
        <title>New species of pathogenic Pseudomonas isolated from citrus in Tunisia: Proposal of Pseudomonas kairouanensis sp. nov. and Pseudomonas nabeulensis sp. nov.</title>
        <authorList>
            <person name="Oueslati M."/>
            <person name="Mulet M."/>
            <person name="Gomila M."/>
            <person name="Berge O."/>
            <person name="Hajlaoui M.R."/>
            <person name="Lalucat J."/>
            <person name="Sadfi-Zouaoui N."/>
            <person name="Garcia-Valdes E."/>
        </authorList>
    </citation>
    <scope>NUCLEOTIDE SEQUENCE [LARGE SCALE GENOMIC DNA]</scope>
    <source>
        <strain evidence="1 2">E10B</strain>
    </source>
</reference>
<dbReference type="EMBL" id="QUZT01000063">
    <property type="protein sequence ID" value="TFY88040.1"/>
    <property type="molecule type" value="Genomic_DNA"/>
</dbReference>
<comment type="caution">
    <text evidence="1">The sequence shown here is derived from an EMBL/GenBank/DDBJ whole genome shotgun (WGS) entry which is preliminary data.</text>
</comment>
<evidence type="ECO:0000313" key="1">
    <source>
        <dbReference type="EMBL" id="TFY88040.1"/>
    </source>
</evidence>
<proteinExistence type="predicted"/>
<dbReference type="GO" id="GO:0016740">
    <property type="term" value="F:transferase activity"/>
    <property type="evidence" value="ECO:0007669"/>
    <property type="project" value="UniProtKB-KW"/>
</dbReference>
<dbReference type="AlphaFoldDB" id="A0A4Z0ANM6"/>
<dbReference type="Proteomes" id="UP000297734">
    <property type="component" value="Unassembled WGS sequence"/>
</dbReference>
<name>A0A4Z0ANM6_9PSED</name>
<organism evidence="1 2">
    <name type="scientific">Pseudomonas nabeulensis</name>
    <dbReference type="NCBI Taxonomy" id="2293833"/>
    <lineage>
        <taxon>Bacteria</taxon>
        <taxon>Pseudomonadati</taxon>
        <taxon>Pseudomonadota</taxon>
        <taxon>Gammaproteobacteria</taxon>
        <taxon>Pseudomonadales</taxon>
        <taxon>Pseudomonadaceae</taxon>
        <taxon>Pseudomonas</taxon>
    </lineage>
</organism>
<accession>A0A4Z0ANM6</accession>
<sequence>MNLSLIVPVFNEDKAVVGFYHAVRREPSLQVHRVEIVFVNDGSEVQ</sequence>